<feature type="region of interest" description="Disordered" evidence="1">
    <location>
        <begin position="1"/>
        <end position="107"/>
    </location>
</feature>
<gene>
    <name evidence="2" type="ordered locus">Cpar_1987</name>
</gene>
<feature type="compositionally biased region" description="Polar residues" evidence="1">
    <location>
        <begin position="68"/>
        <end position="77"/>
    </location>
</feature>
<sequence length="107" mass="12009">MYNKIHPDVVLDEVDEALDEPNYNNFNTSPDPPSPYADLEKKYRKNKFNKTRKNAPAELYGTHGLTPVNGSAPNGNSKPNGKKFQKKRNKKAPAHKPYRNGNGKKSA</sequence>
<reference evidence="2" key="1">
    <citation type="submission" date="2008-06" db="EMBL/GenBank/DDBJ databases">
        <title>Complete sequence of Chlorobaculum parvum NCIB 8327.</title>
        <authorList>
            <consortium name="US DOE Joint Genome Institute"/>
            <person name="Lucas S."/>
            <person name="Copeland A."/>
            <person name="Lapidus A."/>
            <person name="Glavina del Rio T."/>
            <person name="Dalin E."/>
            <person name="Tice H."/>
            <person name="Bruce D."/>
            <person name="Goodwin L."/>
            <person name="Pitluck S."/>
            <person name="Schmutz J."/>
            <person name="Larimer F."/>
            <person name="Land M."/>
            <person name="Hauser L."/>
            <person name="Kyrpides N."/>
            <person name="Mikhailova N."/>
            <person name="Zhao F."/>
            <person name="Li T."/>
            <person name="Liu Z."/>
            <person name="Overmann J."/>
            <person name="Bryant D.A."/>
            <person name="Richardson P."/>
        </authorList>
    </citation>
    <scope>NUCLEOTIDE SEQUENCE [LARGE SCALE GENOMIC DNA]</scope>
    <source>
        <strain evidence="2">NCIB 8327</strain>
    </source>
</reference>
<dbReference type="eggNOG" id="ENOG50345B9">
    <property type="taxonomic scope" value="Bacteria"/>
</dbReference>
<dbReference type="KEGG" id="cpc:Cpar_1987"/>
<evidence type="ECO:0000313" key="3">
    <source>
        <dbReference type="Proteomes" id="UP000008811"/>
    </source>
</evidence>
<dbReference type="OrthoDB" id="595507at2"/>
<dbReference type="AlphaFoldDB" id="B3QLD8"/>
<dbReference type="RefSeq" id="WP_012503209.1">
    <property type="nucleotide sequence ID" value="NC_011027.1"/>
</dbReference>
<organism evidence="2 3">
    <name type="scientific">Chlorobaculum parvum (strain DSM 263 / NCIMB 8327)</name>
    <name type="common">Chlorobium vibrioforme subsp. thiosulfatophilum</name>
    <dbReference type="NCBI Taxonomy" id="517417"/>
    <lineage>
        <taxon>Bacteria</taxon>
        <taxon>Pseudomonadati</taxon>
        <taxon>Chlorobiota</taxon>
        <taxon>Chlorobiia</taxon>
        <taxon>Chlorobiales</taxon>
        <taxon>Chlorobiaceae</taxon>
        <taxon>Chlorobaculum</taxon>
    </lineage>
</organism>
<evidence type="ECO:0000313" key="2">
    <source>
        <dbReference type="EMBL" id="ACF12376.1"/>
    </source>
</evidence>
<dbReference type="STRING" id="517417.Cpar_1987"/>
<feature type="compositionally biased region" description="Basic residues" evidence="1">
    <location>
        <begin position="42"/>
        <end position="53"/>
    </location>
</feature>
<evidence type="ECO:0000256" key="1">
    <source>
        <dbReference type="SAM" id="MobiDB-lite"/>
    </source>
</evidence>
<feature type="compositionally biased region" description="Acidic residues" evidence="1">
    <location>
        <begin position="10"/>
        <end position="19"/>
    </location>
</feature>
<protein>
    <submittedName>
        <fullName evidence="2">Uncharacterized protein</fullName>
    </submittedName>
</protein>
<proteinExistence type="predicted"/>
<feature type="compositionally biased region" description="Basic residues" evidence="1">
    <location>
        <begin position="80"/>
        <end position="98"/>
    </location>
</feature>
<accession>B3QLD8</accession>
<keyword evidence="3" id="KW-1185">Reference proteome</keyword>
<name>B3QLD8_CHLP8</name>
<dbReference type="HOGENOM" id="CLU_176273_0_0_10"/>
<dbReference type="EMBL" id="CP001099">
    <property type="protein sequence ID" value="ACF12376.1"/>
    <property type="molecule type" value="Genomic_DNA"/>
</dbReference>
<dbReference type="Proteomes" id="UP000008811">
    <property type="component" value="Chromosome"/>
</dbReference>